<dbReference type="OMA" id="NIPHTSR"/>
<keyword evidence="2" id="KW-1185">Reference proteome</keyword>
<name>A0A8S1NGZ5_PARPR</name>
<reference evidence="1" key="1">
    <citation type="submission" date="2021-01" db="EMBL/GenBank/DDBJ databases">
        <authorList>
            <consortium name="Genoscope - CEA"/>
            <person name="William W."/>
        </authorList>
    </citation>
    <scope>NUCLEOTIDE SEQUENCE</scope>
</reference>
<evidence type="ECO:0000313" key="2">
    <source>
        <dbReference type="Proteomes" id="UP000688137"/>
    </source>
</evidence>
<protein>
    <submittedName>
        <fullName evidence="1">Uncharacterized protein</fullName>
    </submittedName>
</protein>
<proteinExistence type="predicted"/>
<sequence length="206" mass="24170">MLYKSSYYSDLKPLDRNLQQQPKTQFLPEIQMYQQFKSLQNIPHTSRATDSLLSARNSLIDQIQEPQTSRSQYHSIIKNKKFSLNPEQKNEKKGLLVKFEDLGTQINQPKSILKRKNSNSSQHSDVLDFFELVEEQPLPIRNKKHIILEPLQSTPSPQMANAISPKRVSFNKQIQIKLISDDYIDSNEKRVQSRHFLRRQMTDFIN</sequence>
<dbReference type="EMBL" id="CAJJDM010000092">
    <property type="protein sequence ID" value="CAD8091998.1"/>
    <property type="molecule type" value="Genomic_DNA"/>
</dbReference>
<organism evidence="1 2">
    <name type="scientific">Paramecium primaurelia</name>
    <dbReference type="NCBI Taxonomy" id="5886"/>
    <lineage>
        <taxon>Eukaryota</taxon>
        <taxon>Sar</taxon>
        <taxon>Alveolata</taxon>
        <taxon>Ciliophora</taxon>
        <taxon>Intramacronucleata</taxon>
        <taxon>Oligohymenophorea</taxon>
        <taxon>Peniculida</taxon>
        <taxon>Parameciidae</taxon>
        <taxon>Paramecium</taxon>
    </lineage>
</organism>
<dbReference type="Proteomes" id="UP000688137">
    <property type="component" value="Unassembled WGS sequence"/>
</dbReference>
<accession>A0A8S1NGZ5</accession>
<comment type="caution">
    <text evidence="1">The sequence shown here is derived from an EMBL/GenBank/DDBJ whole genome shotgun (WGS) entry which is preliminary data.</text>
</comment>
<evidence type="ECO:0000313" key="1">
    <source>
        <dbReference type="EMBL" id="CAD8091998.1"/>
    </source>
</evidence>
<gene>
    <name evidence="1" type="ORF">PPRIM_AZ9-3.1.T0890166</name>
</gene>
<dbReference type="AlphaFoldDB" id="A0A8S1NGZ5"/>